<evidence type="ECO:0000313" key="4">
    <source>
        <dbReference type="Proteomes" id="UP000470470"/>
    </source>
</evidence>
<dbReference type="RefSeq" id="WP_152727600.1">
    <property type="nucleotide sequence ID" value="NZ_JAABOZ010000001.1"/>
</dbReference>
<feature type="signal peptide" evidence="1">
    <location>
        <begin position="1"/>
        <end position="22"/>
    </location>
</feature>
<reference evidence="3 4" key="1">
    <citation type="submission" date="2020-02" db="EMBL/GenBank/DDBJ databases">
        <title>The whole genome sequence of CPCC 205119.</title>
        <authorList>
            <person name="Jiang Z."/>
        </authorList>
    </citation>
    <scope>NUCLEOTIDE SEQUENCE [LARGE SCALE GENOMIC DNA]</scope>
    <source>
        <strain evidence="3 4">CPCC 205119</strain>
    </source>
</reference>
<comment type="caution">
    <text evidence="3">The sequence shown here is derived from an EMBL/GenBank/DDBJ whole genome shotgun (WGS) entry which is preliminary data.</text>
</comment>
<dbReference type="SUPFAM" id="SSF54593">
    <property type="entry name" value="Glyoxalase/Bleomycin resistance protein/Dihydroxybiphenyl dioxygenase"/>
    <property type="match status" value="1"/>
</dbReference>
<dbReference type="InterPro" id="IPR037523">
    <property type="entry name" value="VOC_core"/>
</dbReference>
<dbReference type="InterPro" id="IPR029068">
    <property type="entry name" value="Glyas_Bleomycin-R_OHBP_Dase"/>
</dbReference>
<dbReference type="Pfam" id="PF00903">
    <property type="entry name" value="Glyoxalase"/>
    <property type="match status" value="1"/>
</dbReference>
<gene>
    <name evidence="3" type="ORF">G1H19_10175</name>
</gene>
<dbReference type="Proteomes" id="UP000470470">
    <property type="component" value="Unassembled WGS sequence"/>
</dbReference>
<dbReference type="InterPro" id="IPR004360">
    <property type="entry name" value="Glyas_Fos-R_dOase_dom"/>
</dbReference>
<organism evidence="3 4">
    <name type="scientific">Goekera deserti</name>
    <dbReference type="NCBI Taxonomy" id="2497753"/>
    <lineage>
        <taxon>Bacteria</taxon>
        <taxon>Bacillati</taxon>
        <taxon>Actinomycetota</taxon>
        <taxon>Actinomycetes</taxon>
        <taxon>Geodermatophilales</taxon>
        <taxon>Geodermatophilaceae</taxon>
        <taxon>Goekera</taxon>
    </lineage>
</organism>
<feature type="chain" id="PRO_5029841823" description="VOC domain-containing protein" evidence="1">
    <location>
        <begin position="23"/>
        <end position="511"/>
    </location>
</feature>
<accession>A0A7K3WDC9</accession>
<evidence type="ECO:0000259" key="2">
    <source>
        <dbReference type="PROSITE" id="PS51819"/>
    </source>
</evidence>
<dbReference type="PROSITE" id="PS51819">
    <property type="entry name" value="VOC"/>
    <property type="match status" value="1"/>
</dbReference>
<evidence type="ECO:0000313" key="3">
    <source>
        <dbReference type="EMBL" id="NEL54367.1"/>
    </source>
</evidence>
<keyword evidence="1" id="KW-0732">Signal</keyword>
<dbReference type="AlphaFoldDB" id="A0A7K3WDC9"/>
<keyword evidence="4" id="KW-1185">Reference proteome</keyword>
<proteinExistence type="predicted"/>
<evidence type="ECO:0000256" key="1">
    <source>
        <dbReference type="SAM" id="SignalP"/>
    </source>
</evidence>
<dbReference type="Gene3D" id="3.10.180.10">
    <property type="entry name" value="2,3-Dihydroxybiphenyl 1,2-Dioxygenase, domain 1"/>
    <property type="match status" value="1"/>
</dbReference>
<feature type="domain" description="VOC" evidence="2">
    <location>
        <begin position="7"/>
        <end position="131"/>
    </location>
</feature>
<protein>
    <recommendedName>
        <fullName evidence="2">VOC domain-containing protein</fullName>
    </recommendedName>
</protein>
<dbReference type="EMBL" id="JAAGWK010000011">
    <property type="protein sequence ID" value="NEL54367.1"/>
    <property type="molecule type" value="Genomic_DNA"/>
</dbReference>
<name>A0A7K3WDC9_9ACTN</name>
<sequence length="511" mass="56279">MSIARPALAAVPCLLVADVAQAARYYRDTLGFSEIEFLEDPPVALYVRRGSATLLLQATDRADASVAEVSPRRLAVHAWDALLLVDDVEALAADLKARGARITVGLGITPVSDHTLEVRDPWGNLLAFAGAPVGLLSHATDRARRLLPPPVMRRVRELRAAREERAPAQAVRDFCAALDGQKPFYMFFTKGLLHWVRQAAAQVPPDVTLALIGSDLPPDELEWLRQRLDRPVHNIALGVDDNTTWEFLFDAHQSDFGWLDIDCFVLNPALFAEMTRFEPGVAVNGMWTYDAVPGAPIACTHFAFINAEVLRDLRTQGDALSPTNYDWTGATISLLHPRTQCRVPTKRQRELLLRVLPEDPSGRPRPPGGSTFFDTLVAYQVGAYARGFRTEAVRPLAHRTQAGLSSAAQDSPVWQQDMSDEVVHVGAVSYYRRDFHSSPLRAMYLAAEYALIAAADGDLPDSYVKRADQLSAELSEHGLSADEGVTMLRDHLVHDRGLAEVTADRVLGRNS</sequence>